<feature type="domain" description="Single-stranded-DNA-specific exonuclease RecJ C-terminal" evidence="9">
    <location>
        <begin position="711"/>
        <end position="812"/>
    </location>
</feature>
<dbReference type="Pfam" id="PF10141">
    <property type="entry name" value="ssDNA-exonuc_C"/>
    <property type="match status" value="1"/>
</dbReference>
<proteinExistence type="inferred from homology"/>
<name>A0ABW0VZD1_9BACL</name>
<gene>
    <name evidence="11" type="primary">recJ</name>
    <name evidence="11" type="ORF">ACFPYJ_13520</name>
</gene>
<keyword evidence="3" id="KW-0540">Nuclease</keyword>
<dbReference type="Gene3D" id="3.90.1640.30">
    <property type="match status" value="1"/>
</dbReference>
<evidence type="ECO:0000313" key="11">
    <source>
        <dbReference type="EMBL" id="MFC5650124.1"/>
    </source>
</evidence>
<dbReference type="InterPro" id="IPR038763">
    <property type="entry name" value="DHH_sf"/>
</dbReference>
<dbReference type="NCBIfam" id="TIGR00644">
    <property type="entry name" value="recJ"/>
    <property type="match status" value="1"/>
</dbReference>
<dbReference type="EMBL" id="JBHSOW010000045">
    <property type="protein sequence ID" value="MFC5650124.1"/>
    <property type="molecule type" value="Genomic_DNA"/>
</dbReference>
<evidence type="ECO:0000256" key="5">
    <source>
        <dbReference type="ARBA" id="ARBA00022839"/>
    </source>
</evidence>
<dbReference type="InterPro" id="IPR003156">
    <property type="entry name" value="DHHA1_dom"/>
</dbReference>
<dbReference type="InterPro" id="IPR041122">
    <property type="entry name" value="RecJ_OB"/>
</dbReference>
<dbReference type="GO" id="GO:0004527">
    <property type="term" value="F:exonuclease activity"/>
    <property type="evidence" value="ECO:0007669"/>
    <property type="project" value="UniProtKB-KW"/>
</dbReference>
<comment type="similarity">
    <text evidence="1">Belongs to the RecJ family.</text>
</comment>
<evidence type="ECO:0000256" key="4">
    <source>
        <dbReference type="ARBA" id="ARBA00022801"/>
    </source>
</evidence>
<dbReference type="InterPro" id="IPR051673">
    <property type="entry name" value="SSDNA_exonuclease_RecJ"/>
</dbReference>
<dbReference type="Pfam" id="PF17768">
    <property type="entry name" value="RecJ_OB"/>
    <property type="match status" value="1"/>
</dbReference>
<evidence type="ECO:0000259" key="8">
    <source>
        <dbReference type="Pfam" id="PF02272"/>
    </source>
</evidence>
<dbReference type="InterPro" id="IPR004610">
    <property type="entry name" value="RecJ"/>
</dbReference>
<dbReference type="Proteomes" id="UP001596047">
    <property type="component" value="Unassembled WGS sequence"/>
</dbReference>
<dbReference type="PANTHER" id="PTHR30255">
    <property type="entry name" value="SINGLE-STRANDED-DNA-SPECIFIC EXONUCLEASE RECJ"/>
    <property type="match status" value="1"/>
</dbReference>
<dbReference type="InterPro" id="IPR001667">
    <property type="entry name" value="DDH_dom"/>
</dbReference>
<evidence type="ECO:0000256" key="2">
    <source>
        <dbReference type="ARBA" id="ARBA00019841"/>
    </source>
</evidence>
<feature type="region of interest" description="Disordered" evidence="6">
    <location>
        <begin position="687"/>
        <end position="714"/>
    </location>
</feature>
<organism evidence="11 12">
    <name type="scientific">Paenibacillus solisilvae</name>
    <dbReference type="NCBI Taxonomy" id="2486751"/>
    <lineage>
        <taxon>Bacteria</taxon>
        <taxon>Bacillati</taxon>
        <taxon>Bacillota</taxon>
        <taxon>Bacilli</taxon>
        <taxon>Bacillales</taxon>
        <taxon>Paenibacillaceae</taxon>
        <taxon>Paenibacillus</taxon>
    </lineage>
</organism>
<reference evidence="12" key="1">
    <citation type="journal article" date="2019" name="Int. J. Syst. Evol. Microbiol.">
        <title>The Global Catalogue of Microorganisms (GCM) 10K type strain sequencing project: providing services to taxonomists for standard genome sequencing and annotation.</title>
        <authorList>
            <consortium name="The Broad Institute Genomics Platform"/>
            <consortium name="The Broad Institute Genome Sequencing Center for Infectious Disease"/>
            <person name="Wu L."/>
            <person name="Ma J."/>
        </authorList>
    </citation>
    <scope>NUCLEOTIDE SEQUENCE [LARGE SCALE GENOMIC DNA]</scope>
    <source>
        <strain evidence="12">CGMCC 1.3240</strain>
    </source>
</reference>
<evidence type="ECO:0000259" key="7">
    <source>
        <dbReference type="Pfam" id="PF01368"/>
    </source>
</evidence>
<sequence>MIRSKTRWTVASLDSDGEARAEALASSLGLPPLVAKLLVQRGFDELGSASQFLYGGLECLHDPFQLKGMAEAVERIKLAQSRNERVRIYGDYDCDGVSSTTLMTYLFQRLELNFDSYIPHRMLEGYGLNNQAIDRAAQLGVTLIVTVDTGISAALEIAYAASLGIDVIVTDHHEPPHELPAALAIINPKQEDCAYPFKGLAGVGVAFKLAQALLGSPPLEWTDVAALGTIADLMPLTDENRILVKLGLEQLRTTEKPGFQALAEVAGIQLSTVNATDIAFGMAPRINAAGRLEHAEGAVRLLAAANHESAAAAALTLDRLNKERQLIVENILQEAQLQWSEKCEAAKRSGRPAPPVIVLAAEGWNPGVVGIVASKFVEKEYKPTLILGIDADSGMCKGSARSIAGFDLHAALTECDEFLDHYGGHQAAAGMSLHRDQLAVFEERLGHLADDWLEADDWIPKTIVDLACRMDEATLHVREQLAQLEPFGVGNASPKLLLQGAAVADRRTMGKENKHLKLSLSGEGKLLDAVGFGFGSLADRLSGGAPVELVGELAINEWNGQRKAQFLMQDIRVAQVQLFDHRFGVDGDLFASLRKLIEEAGMMDGALLVPTPAWQEAAAELGKLPLPKQLRIYTYEQFARENIVCCPNLVLFGKPPNSVKLGDALRNAPGLEAVYALYGAPKQAAASMNRKGTASRSSQGREQPAAGNEEPAFPSREKFGQLYQTLRRVCPIAEDGHKERLSIMMGWPLEKIHFMLRVFEELELVNLQEQRLQLVANPVKRELTHSSVYRDELRQSEAEQILFAAEGELLAWITKQQKDSSINSMKKGAVVS</sequence>
<dbReference type="Pfam" id="PF01368">
    <property type="entry name" value="DHH"/>
    <property type="match status" value="1"/>
</dbReference>
<feature type="domain" description="DDH" evidence="7">
    <location>
        <begin position="86"/>
        <end position="228"/>
    </location>
</feature>
<feature type="domain" description="RecJ OB" evidence="10">
    <location>
        <begin position="464"/>
        <end position="570"/>
    </location>
</feature>
<comment type="caution">
    <text evidence="11">The sequence shown here is derived from an EMBL/GenBank/DDBJ whole genome shotgun (WGS) entry which is preliminary data.</text>
</comment>
<dbReference type="RefSeq" id="WP_379188677.1">
    <property type="nucleotide sequence ID" value="NZ_JBHSOW010000045.1"/>
</dbReference>
<protein>
    <recommendedName>
        <fullName evidence="2">Single-stranded-DNA-specific exonuclease RecJ</fullName>
    </recommendedName>
</protein>
<dbReference type="InterPro" id="IPR018779">
    <property type="entry name" value="RecJ_C"/>
</dbReference>
<evidence type="ECO:0000256" key="3">
    <source>
        <dbReference type="ARBA" id="ARBA00022722"/>
    </source>
</evidence>
<feature type="domain" description="DHHA1" evidence="8">
    <location>
        <begin position="355"/>
        <end position="443"/>
    </location>
</feature>
<dbReference type="PANTHER" id="PTHR30255:SF2">
    <property type="entry name" value="SINGLE-STRANDED-DNA-SPECIFIC EXONUCLEASE RECJ"/>
    <property type="match status" value="1"/>
</dbReference>
<dbReference type="SUPFAM" id="SSF64182">
    <property type="entry name" value="DHH phosphoesterases"/>
    <property type="match status" value="1"/>
</dbReference>
<keyword evidence="5 11" id="KW-0269">Exonuclease</keyword>
<keyword evidence="4" id="KW-0378">Hydrolase</keyword>
<feature type="compositionally biased region" description="Polar residues" evidence="6">
    <location>
        <begin position="690"/>
        <end position="701"/>
    </location>
</feature>
<evidence type="ECO:0000313" key="12">
    <source>
        <dbReference type="Proteomes" id="UP001596047"/>
    </source>
</evidence>
<evidence type="ECO:0000256" key="1">
    <source>
        <dbReference type="ARBA" id="ARBA00005915"/>
    </source>
</evidence>
<evidence type="ECO:0000259" key="10">
    <source>
        <dbReference type="Pfam" id="PF17768"/>
    </source>
</evidence>
<keyword evidence="12" id="KW-1185">Reference proteome</keyword>
<dbReference type="Pfam" id="PF02272">
    <property type="entry name" value="DHHA1"/>
    <property type="match status" value="1"/>
</dbReference>
<evidence type="ECO:0000259" key="9">
    <source>
        <dbReference type="Pfam" id="PF10141"/>
    </source>
</evidence>
<evidence type="ECO:0000256" key="6">
    <source>
        <dbReference type="SAM" id="MobiDB-lite"/>
    </source>
</evidence>
<accession>A0ABW0VZD1</accession>
<dbReference type="Gene3D" id="3.10.310.30">
    <property type="match status" value="1"/>
</dbReference>